<evidence type="ECO:0000313" key="5">
    <source>
        <dbReference type="EMBL" id="TXR55090.1"/>
    </source>
</evidence>
<dbReference type="InterPro" id="IPR050922">
    <property type="entry name" value="LytR/CpsA/Psr_CW_biosynth"/>
</dbReference>
<evidence type="ECO:0000259" key="4">
    <source>
        <dbReference type="Pfam" id="PF03816"/>
    </source>
</evidence>
<dbReference type="PANTHER" id="PTHR33392:SF6">
    <property type="entry name" value="POLYISOPRENYL-TEICHOIC ACID--PEPTIDOGLYCAN TEICHOIC ACID TRANSFERASE TAGU"/>
    <property type="match status" value="1"/>
</dbReference>
<dbReference type="Pfam" id="PF03816">
    <property type="entry name" value="LytR_cpsA_psr"/>
    <property type="match status" value="1"/>
</dbReference>
<dbReference type="AlphaFoldDB" id="A0A5C8ZE78"/>
<protein>
    <submittedName>
        <fullName evidence="5">LytR family transcriptional regulator</fullName>
    </submittedName>
</protein>
<feature type="region of interest" description="Disordered" evidence="2">
    <location>
        <begin position="47"/>
        <end position="77"/>
    </location>
</feature>
<proteinExistence type="inferred from homology"/>
<keyword evidence="3" id="KW-0472">Membrane</keyword>
<evidence type="ECO:0000256" key="2">
    <source>
        <dbReference type="SAM" id="MobiDB-lite"/>
    </source>
</evidence>
<evidence type="ECO:0000313" key="6">
    <source>
        <dbReference type="Proteomes" id="UP000321234"/>
    </source>
</evidence>
<evidence type="ECO:0000256" key="3">
    <source>
        <dbReference type="SAM" id="Phobius"/>
    </source>
</evidence>
<dbReference type="PANTHER" id="PTHR33392">
    <property type="entry name" value="POLYISOPRENYL-TEICHOIC ACID--PEPTIDOGLYCAN TEICHOIC ACID TRANSFERASE TAGU"/>
    <property type="match status" value="1"/>
</dbReference>
<dbReference type="RefSeq" id="WP_147927480.1">
    <property type="nucleotide sequence ID" value="NZ_VKAC01000010.1"/>
</dbReference>
<sequence>MSAVPPYAVPVLRVQQSPGTGAAMVTAGVAQTPHAGVGQVHDLPLRATEDPTLDGTTRTGSTAATPPRHRDRGEDAGAGGFGRAAGWTVLGTALPGAGLLNAHRRVLGWLALLPFAMAVGAAAVVWGSGRAVDVAQRYLLDADVLLGVAVAVVALALAWGAVVVGTHVAQRRLRGVRGHRVASSLLVVALLAVVALPAAKTVQYALVSRSLLTSLFPSGGDGASDEPTGTAADPWKGIPRVNVLLVGADAGADRTGTRPDTVIVASINTETGDTVIFGLPRQLSDIPFPEGSPAAEQWPTACEANGTGGCWLNAVYLFGTQNPQLFPGAPDPGLRATEQAAAGIVGMDIDYTAMVNLAGFQDLIDAMGGIRLTVERRIPIGGGERLSASGRVVGTYPVTGYIEPGRDQLLDGFHAEWYARSRWQSDNNDRMNRQRCLINAAVQQYSALDLARAFPQLAASAERDVTTDIPASRLSAFVDLGRKVKEAPLRTLSFTEPLISTGSPDYDQVHQLVQQALVPPAPSPSSSPTTTTPAPSSPAPSTATTGPSATASPTDGSTPTATETPPSGEAVDADSVCPA</sequence>
<dbReference type="Proteomes" id="UP000321234">
    <property type="component" value="Unassembled WGS sequence"/>
</dbReference>
<feature type="compositionally biased region" description="Polar residues" evidence="2">
    <location>
        <begin position="555"/>
        <end position="565"/>
    </location>
</feature>
<feature type="compositionally biased region" description="Polar residues" evidence="2">
    <location>
        <begin position="54"/>
        <end position="64"/>
    </location>
</feature>
<comment type="caution">
    <text evidence="5">The sequence shown here is derived from an EMBL/GenBank/DDBJ whole genome shotgun (WGS) entry which is preliminary data.</text>
</comment>
<accession>A0A5C8ZE78</accession>
<name>A0A5C8ZE78_9ACTN</name>
<dbReference type="OrthoDB" id="3573673at2"/>
<feature type="compositionally biased region" description="Low complexity" evidence="2">
    <location>
        <begin position="526"/>
        <end position="554"/>
    </location>
</feature>
<feature type="transmembrane region" description="Helical" evidence="3">
    <location>
        <begin position="106"/>
        <end position="126"/>
    </location>
</feature>
<feature type="region of interest" description="Disordered" evidence="2">
    <location>
        <begin position="518"/>
        <end position="579"/>
    </location>
</feature>
<dbReference type="Gene3D" id="3.40.630.190">
    <property type="entry name" value="LCP protein"/>
    <property type="match status" value="1"/>
</dbReference>
<keyword evidence="6" id="KW-1185">Reference proteome</keyword>
<gene>
    <name evidence="5" type="ORF">FMM08_16525</name>
</gene>
<organism evidence="5 6">
    <name type="scientific">Quadrisphaera setariae</name>
    <dbReference type="NCBI Taxonomy" id="2593304"/>
    <lineage>
        <taxon>Bacteria</taxon>
        <taxon>Bacillati</taxon>
        <taxon>Actinomycetota</taxon>
        <taxon>Actinomycetes</taxon>
        <taxon>Kineosporiales</taxon>
        <taxon>Kineosporiaceae</taxon>
        <taxon>Quadrisphaera</taxon>
    </lineage>
</organism>
<keyword evidence="3" id="KW-1133">Transmembrane helix</keyword>
<feature type="domain" description="Cell envelope-related transcriptional attenuator" evidence="4">
    <location>
        <begin position="258"/>
        <end position="445"/>
    </location>
</feature>
<feature type="transmembrane region" description="Helical" evidence="3">
    <location>
        <begin position="146"/>
        <end position="169"/>
    </location>
</feature>
<comment type="similarity">
    <text evidence="1">Belongs to the LytR/CpsA/Psr (LCP) family.</text>
</comment>
<reference evidence="5 6" key="1">
    <citation type="submission" date="2019-07" db="EMBL/GenBank/DDBJ databases">
        <title>Quadrisphaera sp. strain DD2A genome sequencing and assembly.</title>
        <authorList>
            <person name="Kim I."/>
        </authorList>
    </citation>
    <scope>NUCLEOTIDE SEQUENCE [LARGE SCALE GENOMIC DNA]</scope>
    <source>
        <strain evidence="5 6">DD2A</strain>
    </source>
</reference>
<dbReference type="EMBL" id="VKAC01000010">
    <property type="protein sequence ID" value="TXR55090.1"/>
    <property type="molecule type" value="Genomic_DNA"/>
</dbReference>
<dbReference type="InterPro" id="IPR004474">
    <property type="entry name" value="LytR_CpsA_psr"/>
</dbReference>
<keyword evidence="3" id="KW-0812">Transmembrane</keyword>
<feature type="transmembrane region" description="Helical" evidence="3">
    <location>
        <begin position="181"/>
        <end position="199"/>
    </location>
</feature>
<evidence type="ECO:0000256" key="1">
    <source>
        <dbReference type="ARBA" id="ARBA00006068"/>
    </source>
</evidence>